<dbReference type="PROSITE" id="PS00039">
    <property type="entry name" value="DEAD_ATP_HELICASE"/>
    <property type="match status" value="1"/>
</dbReference>
<dbReference type="PROSITE" id="PS51192">
    <property type="entry name" value="HELICASE_ATP_BIND_1"/>
    <property type="match status" value="1"/>
</dbReference>
<evidence type="ECO:0000256" key="4">
    <source>
        <dbReference type="ARBA" id="ARBA00022801"/>
    </source>
</evidence>
<dbReference type="CDD" id="cd18787">
    <property type="entry name" value="SF2_C_DEAD"/>
    <property type="match status" value="1"/>
</dbReference>
<proteinExistence type="inferred from homology"/>
<evidence type="ECO:0000256" key="5">
    <source>
        <dbReference type="ARBA" id="ARBA00022806"/>
    </source>
</evidence>
<dbReference type="GO" id="GO:0003724">
    <property type="term" value="F:RNA helicase activity"/>
    <property type="evidence" value="ECO:0007669"/>
    <property type="project" value="InterPro"/>
</dbReference>
<dbReference type="PANTHER" id="PTHR47959">
    <property type="entry name" value="ATP-DEPENDENT RNA HELICASE RHLE-RELATED"/>
    <property type="match status" value="1"/>
</dbReference>
<dbReference type="InterPro" id="IPR001650">
    <property type="entry name" value="Helicase_C-like"/>
</dbReference>
<evidence type="ECO:0000313" key="15">
    <source>
        <dbReference type="EMBL" id="KAK1765745.1"/>
    </source>
</evidence>
<feature type="compositionally biased region" description="Polar residues" evidence="11">
    <location>
        <begin position="70"/>
        <end position="86"/>
    </location>
</feature>
<feature type="short sequence motif" description="Q motif" evidence="9">
    <location>
        <begin position="111"/>
        <end position="139"/>
    </location>
</feature>
<dbReference type="SUPFAM" id="SSF52540">
    <property type="entry name" value="P-loop containing nucleoside triphosphate hydrolases"/>
    <property type="match status" value="1"/>
</dbReference>
<dbReference type="GO" id="GO:0010467">
    <property type="term" value="P:gene expression"/>
    <property type="evidence" value="ECO:0007669"/>
    <property type="project" value="UniProtKB-ARBA"/>
</dbReference>
<keyword evidence="6 10" id="KW-0067">ATP-binding</keyword>
<evidence type="ECO:0000256" key="1">
    <source>
        <dbReference type="ARBA" id="ARBA00004123"/>
    </source>
</evidence>
<dbReference type="GO" id="GO:0005634">
    <property type="term" value="C:nucleus"/>
    <property type="evidence" value="ECO:0007669"/>
    <property type="project" value="UniProtKB-SubCell"/>
</dbReference>
<keyword evidence="8" id="KW-0539">Nucleus</keyword>
<feature type="domain" description="Helicase ATP-binding" evidence="12">
    <location>
        <begin position="142"/>
        <end position="322"/>
    </location>
</feature>
<feature type="domain" description="Helicase C-terminal" evidence="13">
    <location>
        <begin position="359"/>
        <end position="505"/>
    </location>
</feature>
<feature type="compositionally biased region" description="Low complexity" evidence="11">
    <location>
        <begin position="23"/>
        <end position="39"/>
    </location>
</feature>
<keyword evidence="7" id="KW-0694">RNA-binding</keyword>
<dbReference type="GO" id="GO:0005524">
    <property type="term" value="F:ATP binding"/>
    <property type="evidence" value="ECO:0007669"/>
    <property type="project" value="UniProtKB-KW"/>
</dbReference>
<keyword evidence="5 10" id="KW-0347">Helicase</keyword>
<reference evidence="15" key="1">
    <citation type="submission" date="2023-06" db="EMBL/GenBank/DDBJ databases">
        <title>Genome-scale phylogeny and comparative genomics of the fungal order Sordariales.</title>
        <authorList>
            <consortium name="Lawrence Berkeley National Laboratory"/>
            <person name="Hensen N."/>
            <person name="Bonometti L."/>
            <person name="Westerberg I."/>
            <person name="Brannstrom I.O."/>
            <person name="Guillou S."/>
            <person name="Cros-Aarteil S."/>
            <person name="Calhoun S."/>
            <person name="Haridas S."/>
            <person name="Kuo A."/>
            <person name="Mondo S."/>
            <person name="Pangilinan J."/>
            <person name="Riley R."/>
            <person name="Labutti K."/>
            <person name="Andreopoulos B."/>
            <person name="Lipzen A."/>
            <person name="Chen C."/>
            <person name="Yanf M."/>
            <person name="Daum C."/>
            <person name="Ng V."/>
            <person name="Clum A."/>
            <person name="Steindorff A."/>
            <person name="Ohm R."/>
            <person name="Martin F."/>
            <person name="Silar P."/>
            <person name="Natvig D."/>
            <person name="Lalanne C."/>
            <person name="Gautier V."/>
            <person name="Ament-Velasquez S.L."/>
            <person name="Kruys A."/>
            <person name="Hutchinson M.I."/>
            <person name="Powell A.J."/>
            <person name="Barry K."/>
            <person name="Miller A.N."/>
            <person name="Grigoriev I.V."/>
            <person name="Debuchy R."/>
            <person name="Gladieux P."/>
            <person name="Thoren M.H."/>
            <person name="Johannesson H."/>
        </authorList>
    </citation>
    <scope>NUCLEOTIDE SEQUENCE</scope>
    <source>
        <strain evidence="15">8032-3</strain>
    </source>
</reference>
<dbReference type="Proteomes" id="UP001244011">
    <property type="component" value="Unassembled WGS sequence"/>
</dbReference>
<dbReference type="Gene3D" id="3.40.50.300">
    <property type="entry name" value="P-loop containing nucleotide triphosphate hydrolases"/>
    <property type="match status" value="2"/>
</dbReference>
<name>A0AAJ0BWT7_9PEZI</name>
<organism evidence="15 16">
    <name type="scientific">Phialemonium atrogriseum</name>
    <dbReference type="NCBI Taxonomy" id="1093897"/>
    <lineage>
        <taxon>Eukaryota</taxon>
        <taxon>Fungi</taxon>
        <taxon>Dikarya</taxon>
        <taxon>Ascomycota</taxon>
        <taxon>Pezizomycotina</taxon>
        <taxon>Sordariomycetes</taxon>
        <taxon>Sordariomycetidae</taxon>
        <taxon>Cephalothecales</taxon>
        <taxon>Cephalothecaceae</taxon>
        <taxon>Phialemonium</taxon>
    </lineage>
</organism>
<evidence type="ECO:0000259" key="13">
    <source>
        <dbReference type="PROSITE" id="PS51194"/>
    </source>
</evidence>
<dbReference type="AlphaFoldDB" id="A0AAJ0BWT7"/>
<dbReference type="Pfam" id="PF00270">
    <property type="entry name" value="DEAD"/>
    <property type="match status" value="1"/>
</dbReference>
<dbReference type="RefSeq" id="XP_060281958.1">
    <property type="nucleotide sequence ID" value="XM_060428398.1"/>
</dbReference>
<evidence type="ECO:0000256" key="2">
    <source>
        <dbReference type="ARBA" id="ARBA00022517"/>
    </source>
</evidence>
<dbReference type="InterPro" id="IPR011545">
    <property type="entry name" value="DEAD/DEAH_box_helicase_dom"/>
</dbReference>
<sequence>MRSSDPNLKHLDAEASSEDDGYRSTGSDSGSDSDSLDSTGPRKKRRTSLPPAEDSDDGDDSGVPFAPSRIVSSFSAPSRITRNPSQKLEGPPVDHLKHPPTTVLAPTLPDTTFESLGVRPWLVQSLANMAIKRPTGIQKGCIPEILKGRDCIGGSRTGSGKTVAFAVPILQKWAEDPSAIFAVVLTPTRELALQIYEQFKAVSSPQSLKAVLVTGGSDMRAQATALAQRPHVVIATPGRLADHIRTSGEDTICGLRRVRFVVLDEADRLLAASSTGSMLPDVEECLGVLPPATQRQTLLFTATITPEVRALKNMPAKPGREPLFVCEVDTQMLAIPATLSQMHMQVPVTHREHYLHVFLLTEANVDKSVIIFCNRTSTADYLHHLLRLLDHRVTSLHSKLPQCDRIDNLGRFRASAARILVATDVAARGLDIPEVSLVVNYDIPRDPDDYIHRVGRTARAGRKGDAVTFVGQRDVQLVLAIEERVGRPLEAWKEEGVNLETRVLRDALKLVGEKKREALLEVEEHREVGGKRKRVKQKLRVQ</sequence>
<evidence type="ECO:0000256" key="9">
    <source>
        <dbReference type="PROSITE-ProRule" id="PRU00552"/>
    </source>
</evidence>
<dbReference type="GeneID" id="85311585"/>
<gene>
    <name evidence="15" type="ORF">QBC33DRAFT_543816</name>
</gene>
<dbReference type="GO" id="GO:0042254">
    <property type="term" value="P:ribosome biogenesis"/>
    <property type="evidence" value="ECO:0007669"/>
    <property type="project" value="UniProtKB-KW"/>
</dbReference>
<keyword evidence="3 10" id="KW-0547">Nucleotide-binding</keyword>
<dbReference type="PROSITE" id="PS51194">
    <property type="entry name" value="HELICASE_CTER"/>
    <property type="match status" value="1"/>
</dbReference>
<dbReference type="InterPro" id="IPR027417">
    <property type="entry name" value="P-loop_NTPase"/>
</dbReference>
<feature type="domain" description="DEAD-box RNA helicase Q" evidence="14">
    <location>
        <begin position="111"/>
        <end position="139"/>
    </location>
</feature>
<dbReference type="GO" id="GO:0003723">
    <property type="term" value="F:RNA binding"/>
    <property type="evidence" value="ECO:0007669"/>
    <property type="project" value="UniProtKB-KW"/>
</dbReference>
<dbReference type="InterPro" id="IPR050079">
    <property type="entry name" value="DEAD_box_RNA_helicase"/>
</dbReference>
<accession>A0AAJ0BWT7</accession>
<keyword evidence="16" id="KW-1185">Reference proteome</keyword>
<dbReference type="PROSITE" id="PS51195">
    <property type="entry name" value="Q_MOTIF"/>
    <property type="match status" value="1"/>
</dbReference>
<evidence type="ECO:0000256" key="8">
    <source>
        <dbReference type="ARBA" id="ARBA00023242"/>
    </source>
</evidence>
<dbReference type="Pfam" id="PF00271">
    <property type="entry name" value="Helicase_C"/>
    <property type="match status" value="1"/>
</dbReference>
<dbReference type="InterPro" id="IPR014001">
    <property type="entry name" value="Helicase_ATP-bd"/>
</dbReference>
<feature type="region of interest" description="Disordered" evidence="11">
    <location>
        <begin position="1"/>
        <end position="100"/>
    </location>
</feature>
<comment type="similarity">
    <text evidence="10">Belongs to the DEAD box helicase family.</text>
</comment>
<dbReference type="EMBL" id="MU839014">
    <property type="protein sequence ID" value="KAK1765745.1"/>
    <property type="molecule type" value="Genomic_DNA"/>
</dbReference>
<evidence type="ECO:0000256" key="6">
    <source>
        <dbReference type="ARBA" id="ARBA00022840"/>
    </source>
</evidence>
<evidence type="ECO:0000256" key="10">
    <source>
        <dbReference type="RuleBase" id="RU000492"/>
    </source>
</evidence>
<evidence type="ECO:0000259" key="14">
    <source>
        <dbReference type="PROSITE" id="PS51195"/>
    </source>
</evidence>
<evidence type="ECO:0000256" key="7">
    <source>
        <dbReference type="ARBA" id="ARBA00022884"/>
    </source>
</evidence>
<keyword evidence="2" id="KW-0690">Ribosome biogenesis</keyword>
<dbReference type="CDD" id="cd17955">
    <property type="entry name" value="DEADc_DDX49"/>
    <property type="match status" value="1"/>
</dbReference>
<evidence type="ECO:0000313" key="16">
    <source>
        <dbReference type="Proteomes" id="UP001244011"/>
    </source>
</evidence>
<protein>
    <submittedName>
        <fullName evidence="15">P-loop containing nucleoside triphosphate hydrolase protein</fullName>
    </submittedName>
</protein>
<comment type="subcellular location">
    <subcellularLocation>
        <location evidence="1">Nucleus</location>
    </subcellularLocation>
</comment>
<keyword evidence="4 10" id="KW-0378">Hydrolase</keyword>
<dbReference type="SMART" id="SM00487">
    <property type="entry name" value="DEXDc"/>
    <property type="match status" value="1"/>
</dbReference>
<evidence type="ECO:0000256" key="11">
    <source>
        <dbReference type="SAM" id="MobiDB-lite"/>
    </source>
</evidence>
<dbReference type="SMART" id="SM00490">
    <property type="entry name" value="HELICc"/>
    <property type="match status" value="1"/>
</dbReference>
<dbReference type="InterPro" id="IPR014014">
    <property type="entry name" value="RNA_helicase_DEAD_Q_motif"/>
</dbReference>
<evidence type="ECO:0000256" key="3">
    <source>
        <dbReference type="ARBA" id="ARBA00022741"/>
    </source>
</evidence>
<dbReference type="GO" id="GO:0005829">
    <property type="term" value="C:cytosol"/>
    <property type="evidence" value="ECO:0007669"/>
    <property type="project" value="TreeGrafter"/>
</dbReference>
<dbReference type="PANTHER" id="PTHR47959:SF24">
    <property type="entry name" value="ATP-DEPENDENT RNA HELICASE"/>
    <property type="match status" value="1"/>
</dbReference>
<comment type="caution">
    <text evidence="15">The sequence shown here is derived from an EMBL/GenBank/DDBJ whole genome shotgun (WGS) entry which is preliminary data.</text>
</comment>
<evidence type="ECO:0000259" key="12">
    <source>
        <dbReference type="PROSITE" id="PS51192"/>
    </source>
</evidence>
<dbReference type="GO" id="GO:0016787">
    <property type="term" value="F:hydrolase activity"/>
    <property type="evidence" value="ECO:0007669"/>
    <property type="project" value="UniProtKB-KW"/>
</dbReference>
<dbReference type="InterPro" id="IPR000629">
    <property type="entry name" value="RNA-helicase_DEAD-box_CS"/>
</dbReference>